<dbReference type="Gene3D" id="3.50.50.60">
    <property type="entry name" value="FAD/NAD(P)-binding domain"/>
    <property type="match status" value="2"/>
</dbReference>
<dbReference type="STRING" id="86166.TAGGR_1596"/>
<dbReference type="Pfam" id="PF13738">
    <property type="entry name" value="Pyr_redox_3"/>
    <property type="match status" value="1"/>
</dbReference>
<dbReference type="RefSeq" id="WP_059175872.1">
    <property type="nucleotide sequence ID" value="NZ_BCNO01000001.1"/>
</dbReference>
<gene>
    <name evidence="3" type="ORF">TAGGR_1596</name>
</gene>
<dbReference type="EMBL" id="BCNO01000001">
    <property type="protein sequence ID" value="GAQ94416.1"/>
    <property type="molecule type" value="Genomic_DNA"/>
</dbReference>
<dbReference type="GO" id="GO:0016491">
    <property type="term" value="F:oxidoreductase activity"/>
    <property type="evidence" value="ECO:0007669"/>
    <property type="project" value="UniProtKB-KW"/>
</dbReference>
<keyword evidence="4" id="KW-1185">Reference proteome</keyword>
<sequence>MKTFVSIVGAGPAGLAAAVELKANGIKEVVVFEKEGDICSTIRKFYPPQKRVDKVFKGLNLNAQGICDFETETKEAFLERMRKYIKDYNIEIKFNTRVDGVEKINDLYKLKHENSTIAESFIVIVATGVFDNPKKPSYPIPEEVKNKVFFRIPKELPKNEKILVVGGGNSAVETACALSGSCDVFLSYRRKKFFRINEENLKELEKRKNKIRFLLGSDIERLEPAAQQVKVIFKDGSEEIFSKIFYCLGGSTPKDFLKKIGIEFINGKPKIDEFGESNLERIFLIGDIATDRGSIMYAFNTAHKAVKRIVEKYILKEDKIDTDSSINSLS</sequence>
<protein>
    <submittedName>
        <fullName evidence="3">Thioredoxin reductase</fullName>
    </submittedName>
</protein>
<dbReference type="InterPro" id="IPR050097">
    <property type="entry name" value="Ferredoxin-NADP_redctase_2"/>
</dbReference>
<accession>A0A0U9HMY4</accession>
<evidence type="ECO:0000256" key="2">
    <source>
        <dbReference type="ARBA" id="ARBA00023002"/>
    </source>
</evidence>
<dbReference type="AlphaFoldDB" id="A0A0U9HMY4"/>
<evidence type="ECO:0000256" key="1">
    <source>
        <dbReference type="ARBA" id="ARBA00022630"/>
    </source>
</evidence>
<comment type="caution">
    <text evidence="3">The sequence shown here is derived from an EMBL/GenBank/DDBJ whole genome shotgun (WGS) entry which is preliminary data.</text>
</comment>
<name>A0A0U9HMY4_9BACT</name>
<evidence type="ECO:0000313" key="4">
    <source>
        <dbReference type="Proteomes" id="UP000054976"/>
    </source>
</evidence>
<dbReference type="InterPro" id="IPR036188">
    <property type="entry name" value="FAD/NAD-bd_sf"/>
</dbReference>
<dbReference type="SUPFAM" id="SSF51905">
    <property type="entry name" value="FAD/NAD(P)-binding domain"/>
    <property type="match status" value="1"/>
</dbReference>
<keyword evidence="1" id="KW-0285">Flavoprotein</keyword>
<evidence type="ECO:0000313" key="3">
    <source>
        <dbReference type="EMBL" id="GAQ94416.1"/>
    </source>
</evidence>
<dbReference type="PANTHER" id="PTHR48105">
    <property type="entry name" value="THIOREDOXIN REDUCTASE 1-RELATED-RELATED"/>
    <property type="match status" value="1"/>
</dbReference>
<organism evidence="3 4">
    <name type="scientific">Thermodesulfovibrio aggregans</name>
    <dbReference type="NCBI Taxonomy" id="86166"/>
    <lineage>
        <taxon>Bacteria</taxon>
        <taxon>Pseudomonadati</taxon>
        <taxon>Nitrospirota</taxon>
        <taxon>Thermodesulfovibrionia</taxon>
        <taxon>Thermodesulfovibrionales</taxon>
        <taxon>Thermodesulfovibrionaceae</taxon>
        <taxon>Thermodesulfovibrio</taxon>
    </lineage>
</organism>
<proteinExistence type="predicted"/>
<reference evidence="4" key="1">
    <citation type="submission" date="2016-01" db="EMBL/GenBank/DDBJ databases">
        <title>Draft genome sequence of Thermodesulfovibrio aggregans strain TGE-P1.</title>
        <authorList>
            <person name="Sekiguchi Y."/>
            <person name="Ohashi A."/>
            <person name="Matsuura N."/>
            <person name="Tourlousse M.D."/>
        </authorList>
    </citation>
    <scope>NUCLEOTIDE SEQUENCE [LARGE SCALE GENOMIC DNA]</scope>
    <source>
        <strain evidence="4">TGE-P1</strain>
    </source>
</reference>
<dbReference type="Proteomes" id="UP000054976">
    <property type="component" value="Unassembled WGS sequence"/>
</dbReference>
<dbReference type="PRINTS" id="PR00368">
    <property type="entry name" value="FADPNR"/>
</dbReference>
<dbReference type="PRINTS" id="PR00411">
    <property type="entry name" value="PNDRDTASEI"/>
</dbReference>
<dbReference type="OrthoDB" id="9778740at2"/>
<keyword evidence="2" id="KW-0560">Oxidoreductase</keyword>